<evidence type="ECO:0000259" key="1">
    <source>
        <dbReference type="PROSITE" id="PS51379"/>
    </source>
</evidence>
<dbReference type="PROSITE" id="PS51379">
    <property type="entry name" value="4FE4S_FER_2"/>
    <property type="match status" value="1"/>
</dbReference>
<reference evidence="2 3" key="1">
    <citation type="submission" date="2024-09" db="EMBL/GenBank/DDBJ databases">
        <title>Laminarin stimulates single cell rates of sulfate reduction while oxygen inhibits transcriptomic activity in coastal marine sediment.</title>
        <authorList>
            <person name="Lindsay M."/>
            <person name="Orcutt B."/>
            <person name="Emerson D."/>
            <person name="Stepanauskas R."/>
            <person name="D'Angelo T."/>
        </authorList>
    </citation>
    <scope>NUCLEOTIDE SEQUENCE [LARGE SCALE GENOMIC DNA]</scope>
    <source>
        <strain evidence="2">SAG AM-311-K15</strain>
    </source>
</reference>
<organism evidence="2 3">
    <name type="scientific">candidate division CSSED10-310 bacterium</name>
    <dbReference type="NCBI Taxonomy" id="2855610"/>
    <lineage>
        <taxon>Bacteria</taxon>
        <taxon>Bacteria division CSSED10-310</taxon>
    </lineage>
</organism>
<accession>A0ABV6Z1G4</accession>
<feature type="domain" description="4Fe-4S ferredoxin-type" evidence="1">
    <location>
        <begin position="204"/>
        <end position="234"/>
    </location>
</feature>
<gene>
    <name evidence="2" type="ORF">ACFL27_18995</name>
</gene>
<proteinExistence type="predicted"/>
<evidence type="ECO:0000313" key="2">
    <source>
        <dbReference type="EMBL" id="MFC1852289.1"/>
    </source>
</evidence>
<dbReference type="PANTHER" id="PTHR42827">
    <property type="entry name" value="IRON-SULFUR CLUSTER-BINDING PROTEIN-RELATED"/>
    <property type="match status" value="1"/>
</dbReference>
<dbReference type="InterPro" id="IPR017896">
    <property type="entry name" value="4Fe4S_Fe-S-bd"/>
</dbReference>
<dbReference type="PANTHER" id="PTHR42827:SF1">
    <property type="entry name" value="IRON-SULFUR CLUSTER-BINDING PROTEIN"/>
    <property type="match status" value="1"/>
</dbReference>
<sequence>MEQRLKQLAYNSGAAAVGIANAERLIDKPSMDPNYLLPWARSVISVMLPFDDEIVRMYLAKKDRPAMQIHETEIYRGLEEISRKLADELLFNGFRAVAAESNLDYRFKQKFGWKIVPYPVRQALLDWLSSPCGPLERRFRKSIVELLFEYAMRAPSWRLTPTISHRYAAVAAGLGTIGWSGNVLHPKYGARVLFNTVITDAPLTPDPMDQEIICDGCRRCVISCQGRFIDAKREDSVFIGGQRFVHALRSNNLRCILVCAGFTGQSADEMWSTWSPGRFKLPASDEMLDDLWEWMVKTYLCDDNHYARTLANLTFHTEYGHVRKPQDRFEITCGNCQFVCARNRQTRLQLSKLLRKSGAVQRH</sequence>
<name>A0ABV6Z1G4_UNCC1</name>
<comment type="caution">
    <text evidence="2">The sequence shown here is derived from an EMBL/GenBank/DDBJ whole genome shotgun (WGS) entry which is preliminary data.</text>
</comment>
<protein>
    <recommendedName>
        <fullName evidence="1">4Fe-4S ferredoxin-type domain-containing protein</fullName>
    </recommendedName>
</protein>
<keyword evidence="3" id="KW-1185">Reference proteome</keyword>
<evidence type="ECO:0000313" key="3">
    <source>
        <dbReference type="Proteomes" id="UP001594351"/>
    </source>
</evidence>
<dbReference type="EMBL" id="JBHPBY010000293">
    <property type="protein sequence ID" value="MFC1852289.1"/>
    <property type="molecule type" value="Genomic_DNA"/>
</dbReference>
<dbReference type="Proteomes" id="UP001594351">
    <property type="component" value="Unassembled WGS sequence"/>
</dbReference>